<evidence type="ECO:0000313" key="2">
    <source>
        <dbReference type="Proteomes" id="UP000663505"/>
    </source>
</evidence>
<dbReference type="RefSeq" id="WP_206654829.1">
    <property type="nucleotide sequence ID" value="NZ_CP071182.1"/>
</dbReference>
<accession>A0A9X7VUR4</accession>
<sequence length="173" mass="19783">MSCEKLMLSLLQNDTVVRLLLRRLDHEGSVEIASHGYSMYPFIRPGDVCKFNACKVSDLSSGDVVLYISQNGKLVGHRLLRTVGKPPSLHIVVKGDTNANPDPLIQSDAVLGRLTEIRRGHRVIAPNHGTARIWTWLLVNASVMHKFARKWLHMKFIWQHRLKRLRFSAKEHF</sequence>
<evidence type="ECO:0000313" key="1">
    <source>
        <dbReference type="EMBL" id="QSO45461.1"/>
    </source>
</evidence>
<keyword evidence="2" id="KW-1185">Reference proteome</keyword>
<dbReference type="KEGG" id="afx:JZ786_12830"/>
<dbReference type="Proteomes" id="UP000663505">
    <property type="component" value="Chromosome"/>
</dbReference>
<reference evidence="1 2" key="1">
    <citation type="submission" date="2021-02" db="EMBL/GenBank/DDBJ databases">
        <title>Alicyclobacillus curvatus sp. nov. and Alicyclobacillus mengziensis sp. nov., two acidophilic bacteria isolated from acid mine drainage.</title>
        <authorList>
            <person name="Huang Y."/>
        </authorList>
    </citation>
    <scope>NUCLEOTIDE SEQUENCE [LARGE SCALE GENOMIC DNA]</scope>
    <source>
        <strain evidence="1 2">S30H14</strain>
    </source>
</reference>
<dbReference type="EMBL" id="CP071182">
    <property type="protein sequence ID" value="QSO45461.1"/>
    <property type="molecule type" value="Genomic_DNA"/>
</dbReference>
<proteinExistence type="predicted"/>
<dbReference type="AlphaFoldDB" id="A0A9X7VUR4"/>
<name>A0A9X7VUR4_9BACL</name>
<dbReference type="CDD" id="cd06462">
    <property type="entry name" value="Peptidase_S24_S26"/>
    <property type="match status" value="1"/>
</dbReference>
<evidence type="ECO:0008006" key="3">
    <source>
        <dbReference type="Google" id="ProtNLM"/>
    </source>
</evidence>
<gene>
    <name evidence="1" type="ORF">JZ786_12830</name>
</gene>
<protein>
    <recommendedName>
        <fullName evidence="3">Signal peptidase I</fullName>
    </recommendedName>
</protein>
<organism evidence="1 2">
    <name type="scientific">Alicyclobacillus mengziensis</name>
    <dbReference type="NCBI Taxonomy" id="2931921"/>
    <lineage>
        <taxon>Bacteria</taxon>
        <taxon>Bacillati</taxon>
        <taxon>Bacillota</taxon>
        <taxon>Bacilli</taxon>
        <taxon>Bacillales</taxon>
        <taxon>Alicyclobacillaceae</taxon>
        <taxon>Alicyclobacillus</taxon>
    </lineage>
</organism>